<dbReference type="GeneID" id="32466133"/>
<protein>
    <recommendedName>
        <fullName evidence="4">Polymerase nucleotidyl transferase domain-containing protein</fullName>
    </recommendedName>
</protein>
<dbReference type="Proteomes" id="UP000756710">
    <property type="component" value="Unassembled WGS sequence"/>
</dbReference>
<evidence type="ECO:0000313" key="1">
    <source>
        <dbReference type="EMBL" id="CDR02668.1"/>
    </source>
</evidence>
<sequence length="260" mass="29153">MGMDLSRMVDTLRDRQLVPGACQAALLVGSAARGWNNERSDFDIYLISTESWSGPESIEVSVPLRPAVVGWQSFYADSRSWDLAYWLDDQVDQMLAKVSWANFDQVRAASGDTLARREEVFLERLTTCVPLIGEDWVARRRAELEASAFRSIMVTRSLGAAHRAVEDTLGQLEDGDINSAVLSARIALGHTVDALLEERGPYVSNPKWRARRFQAANPTALTFAQYWDLETMRNFDPGNPAKWINEVLTLCQDLALKIES</sequence>
<keyword evidence="3" id="KW-1185">Reference proteome</keyword>
<dbReference type="AlphaFoldDB" id="A0A060ZCW4"/>
<dbReference type="EMBL" id="LK022848">
    <property type="protein sequence ID" value="CDR02668.1"/>
    <property type="molecule type" value="Genomic_DNA"/>
</dbReference>
<evidence type="ECO:0000313" key="2">
    <source>
        <dbReference type="EMBL" id="MBP2067081.1"/>
    </source>
</evidence>
<dbReference type="HOGENOM" id="CLU_1069269_0_0_11"/>
<name>A0A060ZCW4_9ACTN</name>
<proteinExistence type="predicted"/>
<gene>
    <name evidence="2" type="ORF">J2Z30_008147</name>
    <name evidence="1" type="ORF">SIRAN864</name>
</gene>
<dbReference type="InterPro" id="IPR043519">
    <property type="entry name" value="NT_sf"/>
</dbReference>
<organism evidence="1">
    <name type="scientific">Streptomyces iranensis</name>
    <dbReference type="NCBI Taxonomy" id="576784"/>
    <lineage>
        <taxon>Bacteria</taxon>
        <taxon>Bacillati</taxon>
        <taxon>Actinomycetota</taxon>
        <taxon>Actinomycetes</taxon>
        <taxon>Kitasatosporales</taxon>
        <taxon>Streptomycetaceae</taxon>
        <taxon>Streptomyces</taxon>
        <taxon>Streptomyces violaceusniger group</taxon>
    </lineage>
</organism>
<reference evidence="2 3" key="2">
    <citation type="submission" date="2021-03" db="EMBL/GenBank/DDBJ databases">
        <title>Genomic Encyclopedia of Type Strains, Phase IV (KMG-IV): sequencing the most valuable type-strain genomes for metagenomic binning, comparative biology and taxonomic classification.</title>
        <authorList>
            <person name="Goeker M."/>
        </authorList>
    </citation>
    <scope>NUCLEOTIDE SEQUENCE [LARGE SCALE GENOMIC DNA]</scope>
    <source>
        <strain evidence="2 3">DSM 41954</strain>
    </source>
</reference>
<evidence type="ECO:0000313" key="3">
    <source>
        <dbReference type="Proteomes" id="UP000756710"/>
    </source>
</evidence>
<reference evidence="1" key="1">
    <citation type="submission" date="2014-05" db="EMBL/GenBank/DDBJ databases">
        <authorList>
            <person name="Horn Fabian"/>
        </authorList>
    </citation>
    <scope>NUCLEOTIDE SEQUENCE</scope>
</reference>
<dbReference type="EMBL" id="JAGGLR010000028">
    <property type="protein sequence ID" value="MBP2067081.1"/>
    <property type="molecule type" value="Genomic_DNA"/>
</dbReference>
<dbReference type="SUPFAM" id="SSF81301">
    <property type="entry name" value="Nucleotidyltransferase"/>
    <property type="match status" value="1"/>
</dbReference>
<accession>A0A060ZCW4</accession>
<evidence type="ECO:0008006" key="4">
    <source>
        <dbReference type="Google" id="ProtNLM"/>
    </source>
</evidence>
<dbReference type="RefSeq" id="WP_044567257.1">
    <property type="nucleotide sequence ID" value="NZ_BAABDR010000098.1"/>
</dbReference>